<dbReference type="GO" id="GO:0016709">
    <property type="term" value="F:oxidoreductase activity, acting on paired donors, with incorporation or reduction of molecular oxygen, NAD(P)H as one donor, and incorporation of one atom of oxygen"/>
    <property type="evidence" value="ECO:0007669"/>
    <property type="project" value="UniProtKB-ARBA"/>
</dbReference>
<feature type="domain" description="FAD-binding" evidence="4">
    <location>
        <begin position="183"/>
        <end position="334"/>
    </location>
</feature>
<reference evidence="5" key="1">
    <citation type="submission" date="2022-07" db="EMBL/GenBank/DDBJ databases">
        <title>Draft genome sequence of Zalerion maritima ATCC 34329, a (micro)plastics degrading marine fungus.</title>
        <authorList>
            <person name="Paco A."/>
            <person name="Goncalves M.F.M."/>
            <person name="Rocha-Santos T.A.P."/>
            <person name="Alves A."/>
        </authorList>
    </citation>
    <scope>NUCLEOTIDE SEQUENCE</scope>
    <source>
        <strain evidence="5">ATCC 34329</strain>
    </source>
</reference>
<dbReference type="Pfam" id="PF01494">
    <property type="entry name" value="FAD_binding_3"/>
    <property type="match status" value="2"/>
</dbReference>
<evidence type="ECO:0000313" key="6">
    <source>
        <dbReference type="Proteomes" id="UP001201980"/>
    </source>
</evidence>
<dbReference type="PANTHER" id="PTHR43004:SF21">
    <property type="entry name" value="FAD-BINDING DOMAIN-CONTAINING PROTEIN-RELATED"/>
    <property type="match status" value="1"/>
</dbReference>
<dbReference type="PANTHER" id="PTHR43004">
    <property type="entry name" value="TRK SYSTEM POTASSIUM UPTAKE PROTEIN"/>
    <property type="match status" value="1"/>
</dbReference>
<sequence>MSMSQQVEFVCSIPIPHDIMSATSFAQEGGVVVEPTENLSDDCVLSVGGGPVGLMTASVLAFHGVKSVIVERNLDTTKWTKMDLTNVRSMEFFRKLGMAEDIRRQGIPSSIPYTVLISPGLSQPSAITAWNRPSVDEAQKAIKSQNCGAQPLEPYQRISQEVFEAWMKKALRGEPADRLRLHRQGRFWHLFTLKDGEFGGAVICQDEKEIFTVHFPLPPDSDGSSISSEEAVWTVLGGMHEPYPIKIDEILVRSTYGPSIAVARNFAGPQLRVFFAGDSAHQNIPTGGYGMNTGLGGAFDIGWKLAAVINGWGRRGSLLSYEEERRPVSLTNVEREQQPRRRDRKEWQKVKDAVHKHYQENDGENKDLGIEMGYRYKSTVVFSPEDDVGELRGGEGVEEPKQDPHVYYPTMWPGSRAPHVFLKDGSSIFDHLGKEFTLVEFVDSTAGYHCPVPLAGGNGKGGVIEAESQVGDAGVVGKPPSAAFTMTEVSVPRLETHILAHGNQLGGTKCSNHLYHAPGITGDGLSVAFTIASNILVTGLRYFTSRLLERGLINSPSTRESIPKLDGFGANYRVLNYSPIDGDFVANETVDSCAQTIRPDAVKCTVYNPNTADAVSGIALNDRSKYAILRDVSFSVRNPEIEMDGATPFDMKYCDSKRETWHGASPAAIMP</sequence>
<evidence type="ECO:0000256" key="2">
    <source>
        <dbReference type="ARBA" id="ARBA00022827"/>
    </source>
</evidence>
<dbReference type="Proteomes" id="UP001201980">
    <property type="component" value="Unassembled WGS sequence"/>
</dbReference>
<dbReference type="Gene3D" id="3.50.50.60">
    <property type="entry name" value="FAD/NAD(P)-binding domain"/>
    <property type="match status" value="2"/>
</dbReference>
<accession>A0AAD5RSQ6</accession>
<keyword evidence="3" id="KW-0560">Oxidoreductase</keyword>
<protein>
    <recommendedName>
        <fullName evidence="4">FAD-binding domain-containing protein</fullName>
    </recommendedName>
</protein>
<keyword evidence="1" id="KW-0285">Flavoprotein</keyword>
<dbReference type="InterPro" id="IPR036188">
    <property type="entry name" value="FAD/NAD-bd_sf"/>
</dbReference>
<keyword evidence="6" id="KW-1185">Reference proteome</keyword>
<dbReference type="AlphaFoldDB" id="A0AAD5RSQ6"/>
<dbReference type="SUPFAM" id="SSF51905">
    <property type="entry name" value="FAD/NAD(P)-binding domain"/>
    <property type="match status" value="1"/>
</dbReference>
<evidence type="ECO:0000313" key="5">
    <source>
        <dbReference type="EMBL" id="KAJ2902437.1"/>
    </source>
</evidence>
<dbReference type="EMBL" id="JAKWBI020000112">
    <property type="protein sequence ID" value="KAJ2902437.1"/>
    <property type="molecule type" value="Genomic_DNA"/>
</dbReference>
<feature type="domain" description="FAD-binding" evidence="4">
    <location>
        <begin position="44"/>
        <end position="114"/>
    </location>
</feature>
<comment type="caution">
    <text evidence="5">The sequence shown here is derived from an EMBL/GenBank/DDBJ whole genome shotgun (WGS) entry which is preliminary data.</text>
</comment>
<evidence type="ECO:0000259" key="4">
    <source>
        <dbReference type="Pfam" id="PF01494"/>
    </source>
</evidence>
<dbReference type="Gene3D" id="3.40.30.120">
    <property type="match status" value="1"/>
</dbReference>
<name>A0AAD5RSQ6_9PEZI</name>
<evidence type="ECO:0000256" key="1">
    <source>
        <dbReference type="ARBA" id="ARBA00022630"/>
    </source>
</evidence>
<proteinExistence type="predicted"/>
<dbReference type="PRINTS" id="PR00420">
    <property type="entry name" value="RNGMNOXGNASE"/>
</dbReference>
<gene>
    <name evidence="5" type="ORF">MKZ38_000566</name>
</gene>
<dbReference type="Gene3D" id="3.30.9.10">
    <property type="entry name" value="D-Amino Acid Oxidase, subunit A, domain 2"/>
    <property type="match status" value="2"/>
</dbReference>
<dbReference type="InterPro" id="IPR050641">
    <property type="entry name" value="RIFMO-like"/>
</dbReference>
<organism evidence="5 6">
    <name type="scientific">Zalerion maritima</name>
    <dbReference type="NCBI Taxonomy" id="339359"/>
    <lineage>
        <taxon>Eukaryota</taxon>
        <taxon>Fungi</taxon>
        <taxon>Dikarya</taxon>
        <taxon>Ascomycota</taxon>
        <taxon>Pezizomycotina</taxon>
        <taxon>Sordariomycetes</taxon>
        <taxon>Lulworthiomycetidae</taxon>
        <taxon>Lulworthiales</taxon>
        <taxon>Lulworthiaceae</taxon>
        <taxon>Zalerion</taxon>
    </lineage>
</organism>
<keyword evidence="2" id="KW-0274">FAD</keyword>
<dbReference type="InterPro" id="IPR002938">
    <property type="entry name" value="FAD-bd"/>
</dbReference>
<evidence type="ECO:0000256" key="3">
    <source>
        <dbReference type="ARBA" id="ARBA00023002"/>
    </source>
</evidence>
<dbReference type="GO" id="GO:0071949">
    <property type="term" value="F:FAD binding"/>
    <property type="evidence" value="ECO:0007669"/>
    <property type="project" value="InterPro"/>
</dbReference>